<evidence type="ECO:0000313" key="2">
    <source>
        <dbReference type="Proteomes" id="UP000435187"/>
    </source>
</evidence>
<dbReference type="RefSeq" id="WP_153834920.1">
    <property type="nucleotide sequence ID" value="NZ_JBHUMW010000094.1"/>
</dbReference>
<name>A0A6N7QZ51_9BACI</name>
<reference evidence="1 2" key="1">
    <citation type="submission" date="2019-10" db="EMBL/GenBank/DDBJ databases">
        <title>Gracilibacillus salitolerans sp. nov., a moderate halophile isolated from a saline soil in northwest China.</title>
        <authorList>
            <person name="Gan L."/>
        </authorList>
    </citation>
    <scope>NUCLEOTIDE SEQUENCE [LARGE SCALE GENOMIC DNA]</scope>
    <source>
        <strain evidence="1 2">TP2-8</strain>
    </source>
</reference>
<protein>
    <submittedName>
        <fullName evidence="1">Uncharacterized protein</fullName>
    </submittedName>
</protein>
<evidence type="ECO:0000313" key="1">
    <source>
        <dbReference type="EMBL" id="MRI66161.1"/>
    </source>
</evidence>
<sequence>MLMGNAKIKKDDHLIIRIEKDLKQDFTLINKQKKTKNSKKVREWIEDYVNKNKEYK</sequence>
<dbReference type="EMBL" id="WJEE01000012">
    <property type="protein sequence ID" value="MRI66161.1"/>
    <property type="molecule type" value="Genomic_DNA"/>
</dbReference>
<keyword evidence="2" id="KW-1185">Reference proteome</keyword>
<comment type="caution">
    <text evidence="1">The sequence shown here is derived from an EMBL/GenBank/DDBJ whole genome shotgun (WGS) entry which is preliminary data.</text>
</comment>
<dbReference type="Proteomes" id="UP000435187">
    <property type="component" value="Unassembled WGS sequence"/>
</dbReference>
<proteinExistence type="predicted"/>
<organism evidence="1 2">
    <name type="scientific">Gracilibacillus thailandensis</name>
    <dbReference type="NCBI Taxonomy" id="563735"/>
    <lineage>
        <taxon>Bacteria</taxon>
        <taxon>Bacillati</taxon>
        <taxon>Bacillota</taxon>
        <taxon>Bacilli</taxon>
        <taxon>Bacillales</taxon>
        <taxon>Bacillaceae</taxon>
        <taxon>Gracilibacillus</taxon>
    </lineage>
</organism>
<dbReference type="AlphaFoldDB" id="A0A6N7QZ51"/>
<gene>
    <name evidence="1" type="ORF">GH885_07355</name>
</gene>
<accession>A0A6N7QZ51</accession>